<organism evidence="2 3">
    <name type="scientific">Penaeus vannamei</name>
    <name type="common">Whiteleg shrimp</name>
    <name type="synonym">Litopenaeus vannamei</name>
    <dbReference type="NCBI Taxonomy" id="6689"/>
    <lineage>
        <taxon>Eukaryota</taxon>
        <taxon>Metazoa</taxon>
        <taxon>Ecdysozoa</taxon>
        <taxon>Arthropoda</taxon>
        <taxon>Crustacea</taxon>
        <taxon>Multicrustacea</taxon>
        <taxon>Malacostraca</taxon>
        <taxon>Eumalacostraca</taxon>
        <taxon>Eucarida</taxon>
        <taxon>Decapoda</taxon>
        <taxon>Dendrobranchiata</taxon>
        <taxon>Penaeoidea</taxon>
        <taxon>Penaeidae</taxon>
        <taxon>Penaeus</taxon>
    </lineage>
</organism>
<protein>
    <submittedName>
        <fullName evidence="2">Uncharacterized protein</fullName>
    </submittedName>
</protein>
<evidence type="ECO:0000313" key="2">
    <source>
        <dbReference type="EMBL" id="ROT75564.1"/>
    </source>
</evidence>
<comment type="caution">
    <text evidence="2">The sequence shown here is derived from an EMBL/GenBank/DDBJ whole genome shotgun (WGS) entry which is preliminary data.</text>
</comment>
<evidence type="ECO:0000256" key="1">
    <source>
        <dbReference type="SAM" id="MobiDB-lite"/>
    </source>
</evidence>
<dbReference type="Proteomes" id="UP000283509">
    <property type="component" value="Unassembled WGS sequence"/>
</dbReference>
<feature type="compositionally biased region" description="Basic and acidic residues" evidence="1">
    <location>
        <begin position="181"/>
        <end position="199"/>
    </location>
</feature>
<feature type="region of interest" description="Disordered" evidence="1">
    <location>
        <begin position="181"/>
        <end position="216"/>
    </location>
</feature>
<dbReference type="AlphaFoldDB" id="A0A423TGE1"/>
<keyword evidence="3" id="KW-1185">Reference proteome</keyword>
<proteinExistence type="predicted"/>
<accession>A0A423TGE1</accession>
<feature type="compositionally biased region" description="Pro residues" evidence="1">
    <location>
        <begin position="311"/>
        <end position="334"/>
    </location>
</feature>
<gene>
    <name evidence="2" type="ORF">C7M84_005898</name>
</gene>
<name>A0A423TGE1_PENVA</name>
<reference evidence="2 3" key="1">
    <citation type="submission" date="2018-04" db="EMBL/GenBank/DDBJ databases">
        <authorList>
            <person name="Zhang X."/>
            <person name="Yuan J."/>
            <person name="Li F."/>
            <person name="Xiang J."/>
        </authorList>
    </citation>
    <scope>NUCLEOTIDE SEQUENCE [LARGE SCALE GENOMIC DNA]</scope>
    <source>
        <tissue evidence="2">Muscle</tissue>
    </source>
</reference>
<feature type="region of interest" description="Disordered" evidence="1">
    <location>
        <begin position="1"/>
        <end position="88"/>
    </location>
</feature>
<sequence length="334" mass="35297">MRKGHYSKLENEYSHQWDAGGGDAEGSKGGVPQGGVPQEGSLQEAEALPSPSGILRRRSDEEKVAEASPKQKLLKGESKKSPSDPLKPIKLKLIPRNVQLDRCGKPCGAALGGARLPPVACSGVSAGLTDARVVSGRALRPALQFAADAHVRRLHALRGQAAAPLGADVAVGAQVAQADLEQQRPLEPDHHQELPGGEHRGRRPPGGDGVARRPHPPLAQGLVVVGVHRLRLLSVLVSTMASGPARRRKAARRAAALLRSSWAEAKALSCHDRRNLMKTRTLSLPRRSALPAVSPLTPPPFLIGNLGTAPKPSPLPYPPHTPPVPQLPLPSPPL</sequence>
<reference evidence="2 3" key="2">
    <citation type="submission" date="2019-01" db="EMBL/GenBank/DDBJ databases">
        <title>The decoding of complex shrimp genome reveals the adaptation for benthos swimmer, frequently molting mechanism and breeding impact on genome.</title>
        <authorList>
            <person name="Sun Y."/>
            <person name="Gao Y."/>
            <person name="Yu Y."/>
        </authorList>
    </citation>
    <scope>NUCLEOTIDE SEQUENCE [LARGE SCALE GENOMIC DNA]</scope>
    <source>
        <tissue evidence="2">Muscle</tissue>
    </source>
</reference>
<feature type="compositionally biased region" description="Gly residues" evidence="1">
    <location>
        <begin position="19"/>
        <end position="33"/>
    </location>
</feature>
<dbReference type="EMBL" id="QCYY01001758">
    <property type="protein sequence ID" value="ROT75564.1"/>
    <property type="molecule type" value="Genomic_DNA"/>
</dbReference>
<evidence type="ECO:0000313" key="3">
    <source>
        <dbReference type="Proteomes" id="UP000283509"/>
    </source>
</evidence>
<feature type="region of interest" description="Disordered" evidence="1">
    <location>
        <begin position="305"/>
        <end position="334"/>
    </location>
</feature>